<gene>
    <name evidence="3" type="ORF">SAMN05216508_10190</name>
</gene>
<evidence type="ECO:0000313" key="4">
    <source>
        <dbReference type="Proteomes" id="UP000198817"/>
    </source>
</evidence>
<dbReference type="OrthoDB" id="1690557at2"/>
<sequence length="190" mass="22438">MTVLDLLDELEDIMDTASNVPLTGKVMVDKEEIMELVNDIRRSLPDDMKQAKWLKDEQNRILDDAKSEYKKLIVEAKKQADFLVDDNDITLKAKKRAERITQEAEDYSRELKMRTYDYLDRMLYDMQGKMDQLNNTYFVEMYNSLENTFNGIDSVLEKNRDELKQMASRTQNGEEWMYDSKSQDGDDDKE</sequence>
<feature type="coiled-coil region" evidence="1">
    <location>
        <begin position="48"/>
        <end position="110"/>
    </location>
</feature>
<organism evidence="3 4">
    <name type="scientific">Eubacterium pyruvativorans</name>
    <dbReference type="NCBI Taxonomy" id="155865"/>
    <lineage>
        <taxon>Bacteria</taxon>
        <taxon>Bacillati</taxon>
        <taxon>Bacillota</taxon>
        <taxon>Clostridia</taxon>
        <taxon>Eubacteriales</taxon>
        <taxon>Eubacteriaceae</taxon>
        <taxon>Eubacterium</taxon>
    </lineage>
</organism>
<dbReference type="RefSeq" id="WP_090469165.1">
    <property type="nucleotide sequence ID" value="NZ_CACVNK010000022.1"/>
</dbReference>
<feature type="region of interest" description="Disordered" evidence="2">
    <location>
        <begin position="165"/>
        <end position="190"/>
    </location>
</feature>
<dbReference type="STRING" id="155865.SAMN05216515_10291"/>
<evidence type="ECO:0008006" key="5">
    <source>
        <dbReference type="Google" id="ProtNLM"/>
    </source>
</evidence>
<reference evidence="3 4" key="1">
    <citation type="submission" date="2016-10" db="EMBL/GenBank/DDBJ databases">
        <authorList>
            <person name="de Groot N.N."/>
        </authorList>
    </citation>
    <scope>NUCLEOTIDE SEQUENCE [LARGE SCALE GENOMIC DNA]</scope>
    <source>
        <strain evidence="3 4">KHGC13</strain>
    </source>
</reference>
<evidence type="ECO:0000313" key="3">
    <source>
        <dbReference type="EMBL" id="SFU28730.1"/>
    </source>
</evidence>
<dbReference type="EMBL" id="FPBT01000001">
    <property type="protein sequence ID" value="SFU28730.1"/>
    <property type="molecule type" value="Genomic_DNA"/>
</dbReference>
<proteinExistence type="predicted"/>
<dbReference type="Proteomes" id="UP000198817">
    <property type="component" value="Unassembled WGS sequence"/>
</dbReference>
<keyword evidence="4" id="KW-1185">Reference proteome</keyword>
<dbReference type="Gene3D" id="1.20.5.620">
    <property type="entry name" value="F1F0 ATP synthase subunit B, membrane domain"/>
    <property type="match status" value="1"/>
</dbReference>
<keyword evidence="1" id="KW-0175">Coiled coil</keyword>
<dbReference type="AlphaFoldDB" id="A0A1I7EXQ1"/>
<name>A0A1I7EXQ1_9FIRM</name>
<protein>
    <recommendedName>
        <fullName evidence="5">ATPase</fullName>
    </recommendedName>
</protein>
<accession>A0A1I7EXQ1</accession>
<evidence type="ECO:0000256" key="2">
    <source>
        <dbReference type="SAM" id="MobiDB-lite"/>
    </source>
</evidence>
<evidence type="ECO:0000256" key="1">
    <source>
        <dbReference type="SAM" id="Coils"/>
    </source>
</evidence>